<sequence length="55" mass="6294">DPRQFTDITLTAYRDAIDFLGYYRDGYRSIVDRVGAEDHFSQNLLANRVGKVKGV</sequence>
<reference evidence="1" key="1">
    <citation type="journal article" date="2020" name="Stud. Mycol.">
        <title>101 Dothideomycetes genomes: a test case for predicting lifestyles and emergence of pathogens.</title>
        <authorList>
            <person name="Haridas S."/>
            <person name="Albert R."/>
            <person name="Binder M."/>
            <person name="Bloem J."/>
            <person name="Labutti K."/>
            <person name="Salamov A."/>
            <person name="Andreopoulos B."/>
            <person name="Baker S."/>
            <person name="Barry K."/>
            <person name="Bills G."/>
            <person name="Bluhm B."/>
            <person name="Cannon C."/>
            <person name="Castanera R."/>
            <person name="Culley D."/>
            <person name="Daum C."/>
            <person name="Ezra D."/>
            <person name="Gonzalez J."/>
            <person name="Henrissat B."/>
            <person name="Kuo A."/>
            <person name="Liang C."/>
            <person name="Lipzen A."/>
            <person name="Lutzoni F."/>
            <person name="Magnuson J."/>
            <person name="Mondo S."/>
            <person name="Nolan M."/>
            <person name="Ohm R."/>
            <person name="Pangilinan J."/>
            <person name="Park H.-J."/>
            <person name="Ramirez L."/>
            <person name="Alfaro M."/>
            <person name="Sun H."/>
            <person name="Tritt A."/>
            <person name="Yoshinaga Y."/>
            <person name="Zwiers L.-H."/>
            <person name="Turgeon B."/>
            <person name="Goodwin S."/>
            <person name="Spatafora J."/>
            <person name="Crous P."/>
            <person name="Grigoriev I."/>
        </authorList>
    </citation>
    <scope>NUCLEOTIDE SEQUENCE</scope>
    <source>
        <strain evidence="1">CBS 113818</strain>
    </source>
</reference>
<accession>A0A6A6ZDL2</accession>
<dbReference type="EMBL" id="MU006249">
    <property type="protein sequence ID" value="KAF2818809.1"/>
    <property type="molecule type" value="Genomic_DNA"/>
</dbReference>
<keyword evidence="2" id="KW-1185">Reference proteome</keyword>
<gene>
    <name evidence="1" type="ORF">CC86DRAFT_308510</name>
</gene>
<feature type="non-terminal residue" evidence="1">
    <location>
        <position position="1"/>
    </location>
</feature>
<name>A0A6A6ZDL2_9PLEO</name>
<dbReference type="Proteomes" id="UP000799424">
    <property type="component" value="Unassembled WGS sequence"/>
</dbReference>
<protein>
    <submittedName>
        <fullName evidence="1">Uncharacterized protein</fullName>
    </submittedName>
</protein>
<dbReference type="AlphaFoldDB" id="A0A6A6ZDL2"/>
<evidence type="ECO:0000313" key="1">
    <source>
        <dbReference type="EMBL" id="KAF2818809.1"/>
    </source>
</evidence>
<proteinExistence type="predicted"/>
<dbReference type="OrthoDB" id="437457at2759"/>
<evidence type="ECO:0000313" key="2">
    <source>
        <dbReference type="Proteomes" id="UP000799424"/>
    </source>
</evidence>
<organism evidence="1 2">
    <name type="scientific">Ophiobolus disseminans</name>
    <dbReference type="NCBI Taxonomy" id="1469910"/>
    <lineage>
        <taxon>Eukaryota</taxon>
        <taxon>Fungi</taxon>
        <taxon>Dikarya</taxon>
        <taxon>Ascomycota</taxon>
        <taxon>Pezizomycotina</taxon>
        <taxon>Dothideomycetes</taxon>
        <taxon>Pleosporomycetidae</taxon>
        <taxon>Pleosporales</taxon>
        <taxon>Pleosporineae</taxon>
        <taxon>Phaeosphaeriaceae</taxon>
        <taxon>Ophiobolus</taxon>
    </lineage>
</organism>